<accession>A0ABN1MX96</accession>
<evidence type="ECO:0000313" key="5">
    <source>
        <dbReference type="Proteomes" id="UP001500469"/>
    </source>
</evidence>
<dbReference type="Gene3D" id="2.40.160.20">
    <property type="match status" value="1"/>
</dbReference>
<feature type="signal peptide" evidence="2">
    <location>
        <begin position="1"/>
        <end position="20"/>
    </location>
</feature>
<organism evidence="4 5">
    <name type="scientific">Algoriphagus jejuensis</name>
    <dbReference type="NCBI Taxonomy" id="419934"/>
    <lineage>
        <taxon>Bacteria</taxon>
        <taxon>Pseudomonadati</taxon>
        <taxon>Bacteroidota</taxon>
        <taxon>Cytophagia</taxon>
        <taxon>Cytophagales</taxon>
        <taxon>Cyclobacteriaceae</taxon>
        <taxon>Algoriphagus</taxon>
    </lineage>
</organism>
<feature type="domain" description="Outer membrane protein beta-barrel" evidence="3">
    <location>
        <begin position="7"/>
        <end position="201"/>
    </location>
</feature>
<evidence type="ECO:0000313" key="4">
    <source>
        <dbReference type="EMBL" id="GAA0877803.1"/>
    </source>
</evidence>
<dbReference type="Pfam" id="PF13505">
    <property type="entry name" value="OMP_b-brl"/>
    <property type="match status" value="1"/>
</dbReference>
<proteinExistence type="predicted"/>
<feature type="chain" id="PRO_5045350637" description="Outer membrane protein beta-barrel domain-containing protein" evidence="2">
    <location>
        <begin position="21"/>
        <end position="217"/>
    </location>
</feature>
<evidence type="ECO:0000259" key="3">
    <source>
        <dbReference type="Pfam" id="PF13505"/>
    </source>
</evidence>
<evidence type="ECO:0000256" key="1">
    <source>
        <dbReference type="ARBA" id="ARBA00022729"/>
    </source>
</evidence>
<sequence length="217" mass="23894">MKRSLLAFVFLMGLSLSTHAQMQKGSWIADGQVGGYATNEKSEHQDPSWDDYNLSSKATSFYFGPGVGYFIQDNLALGISGRFQVVTASAQNGENEALRGNQLTYGMGLFSRKYFPAGERLSFYGELHASGLWGTFGNIEEESSDRTVSTKIQGFKASAGLGVQYLVKDFLGLHLQTTLVDYDRFKNTGVTYDYSGTSSNLNARLFSSFQIGASFFF</sequence>
<evidence type="ECO:0000256" key="2">
    <source>
        <dbReference type="SAM" id="SignalP"/>
    </source>
</evidence>
<dbReference type="SUPFAM" id="SSF56925">
    <property type="entry name" value="OMPA-like"/>
    <property type="match status" value="1"/>
</dbReference>
<reference evidence="4 5" key="1">
    <citation type="journal article" date="2019" name="Int. J. Syst. Evol. Microbiol.">
        <title>The Global Catalogue of Microorganisms (GCM) 10K type strain sequencing project: providing services to taxonomists for standard genome sequencing and annotation.</title>
        <authorList>
            <consortium name="The Broad Institute Genomics Platform"/>
            <consortium name="The Broad Institute Genome Sequencing Center for Infectious Disease"/>
            <person name="Wu L."/>
            <person name="Ma J."/>
        </authorList>
    </citation>
    <scope>NUCLEOTIDE SEQUENCE [LARGE SCALE GENOMIC DNA]</scope>
    <source>
        <strain evidence="4 5">JCM 16112</strain>
    </source>
</reference>
<dbReference type="InterPro" id="IPR027385">
    <property type="entry name" value="Beta-barrel_OMP"/>
</dbReference>
<dbReference type="RefSeq" id="WP_343848585.1">
    <property type="nucleotide sequence ID" value="NZ_BAAAFI010000002.1"/>
</dbReference>
<dbReference type="EMBL" id="BAAAFI010000002">
    <property type="protein sequence ID" value="GAA0877803.1"/>
    <property type="molecule type" value="Genomic_DNA"/>
</dbReference>
<protein>
    <recommendedName>
        <fullName evidence="3">Outer membrane protein beta-barrel domain-containing protein</fullName>
    </recommendedName>
</protein>
<name>A0ABN1MX96_9BACT</name>
<comment type="caution">
    <text evidence="4">The sequence shown here is derived from an EMBL/GenBank/DDBJ whole genome shotgun (WGS) entry which is preliminary data.</text>
</comment>
<keyword evidence="5" id="KW-1185">Reference proteome</keyword>
<keyword evidence="1 2" id="KW-0732">Signal</keyword>
<dbReference type="InterPro" id="IPR011250">
    <property type="entry name" value="OMP/PagP_B-barrel"/>
</dbReference>
<gene>
    <name evidence="4" type="ORF">GCM10009119_07710</name>
</gene>
<dbReference type="Proteomes" id="UP001500469">
    <property type="component" value="Unassembled WGS sequence"/>
</dbReference>